<comment type="caution">
    <text evidence="2">The sequence shown here is derived from an EMBL/GenBank/DDBJ whole genome shotgun (WGS) entry which is preliminary data.</text>
</comment>
<evidence type="ECO:0000313" key="3">
    <source>
        <dbReference type="Proteomes" id="UP001168821"/>
    </source>
</evidence>
<gene>
    <name evidence="2" type="ORF">Zmor_011390</name>
</gene>
<sequence length="291" mass="32634">MTSPIELSQSSETAESQQVNAAVGSLPPFWNHKPELWFAIIEAKFDLANVTAEKTKYNHTLGALPPEIASEVADIITALKPEEQQPYSKLRRAILARLTLSETQKVQQLLSGLELGSRKPSQLYRQMITLVGEGSNKSVNEQVLRELFMQQMPQNIKPVLISLGDINLGKLAEVADKILEAAPMTAVSTITARGDDAPTNDANSPLSILVKKMDELIRLQRELTSDYSRRRHENRKYNNYKRTRSASRSITKGDQNVNVCWYHVKFGDKARKCHGLDCQFSKNADSRQELG</sequence>
<dbReference type="PANTHER" id="PTHR33327">
    <property type="entry name" value="ENDONUCLEASE"/>
    <property type="match status" value="1"/>
</dbReference>
<dbReference type="AlphaFoldDB" id="A0AA38IR19"/>
<protein>
    <recommendedName>
        <fullName evidence="1">DUF7041 domain-containing protein</fullName>
    </recommendedName>
</protein>
<feature type="domain" description="DUF7041" evidence="1">
    <location>
        <begin position="26"/>
        <end position="110"/>
    </location>
</feature>
<dbReference type="Pfam" id="PF23055">
    <property type="entry name" value="DUF7041"/>
    <property type="match status" value="1"/>
</dbReference>
<dbReference type="Proteomes" id="UP001168821">
    <property type="component" value="Unassembled WGS sequence"/>
</dbReference>
<dbReference type="InterPro" id="IPR055469">
    <property type="entry name" value="DUF7041"/>
</dbReference>
<accession>A0AA38IR19</accession>
<proteinExistence type="predicted"/>
<name>A0AA38IR19_9CUCU</name>
<organism evidence="2 3">
    <name type="scientific">Zophobas morio</name>
    <dbReference type="NCBI Taxonomy" id="2755281"/>
    <lineage>
        <taxon>Eukaryota</taxon>
        <taxon>Metazoa</taxon>
        <taxon>Ecdysozoa</taxon>
        <taxon>Arthropoda</taxon>
        <taxon>Hexapoda</taxon>
        <taxon>Insecta</taxon>
        <taxon>Pterygota</taxon>
        <taxon>Neoptera</taxon>
        <taxon>Endopterygota</taxon>
        <taxon>Coleoptera</taxon>
        <taxon>Polyphaga</taxon>
        <taxon>Cucujiformia</taxon>
        <taxon>Tenebrionidae</taxon>
        <taxon>Zophobas</taxon>
    </lineage>
</organism>
<dbReference type="PANTHER" id="PTHR33327:SF3">
    <property type="entry name" value="RNA-DIRECTED DNA POLYMERASE"/>
    <property type="match status" value="1"/>
</dbReference>
<reference evidence="2" key="1">
    <citation type="journal article" date="2023" name="G3 (Bethesda)">
        <title>Whole genome assemblies of Zophobas morio and Tenebrio molitor.</title>
        <authorList>
            <person name="Kaur S."/>
            <person name="Stinson S.A."/>
            <person name="diCenzo G.C."/>
        </authorList>
    </citation>
    <scope>NUCLEOTIDE SEQUENCE</scope>
    <source>
        <strain evidence="2">QUZm001</strain>
    </source>
</reference>
<keyword evidence="3" id="KW-1185">Reference proteome</keyword>
<evidence type="ECO:0000259" key="1">
    <source>
        <dbReference type="Pfam" id="PF23055"/>
    </source>
</evidence>
<dbReference type="EMBL" id="JALNTZ010000003">
    <property type="protein sequence ID" value="KAJ3659716.1"/>
    <property type="molecule type" value="Genomic_DNA"/>
</dbReference>
<evidence type="ECO:0000313" key="2">
    <source>
        <dbReference type="EMBL" id="KAJ3659716.1"/>
    </source>
</evidence>